<reference evidence="1 2" key="1">
    <citation type="submission" date="2017-04" db="EMBL/GenBank/DDBJ databases">
        <title>The genome sequence of Weissella cibaria isolated from wild Drosophila.</title>
        <authorList>
            <person name="Ricks N.J."/>
            <person name="Carroll C."/>
            <person name="Walters A."/>
            <person name="Newell P.D."/>
            <person name="Chaston J.M."/>
        </authorList>
    </citation>
    <scope>NUCLEOTIDE SEQUENCE [LARGE SCALE GENOMIC DNA]</scope>
    <source>
        <strain evidence="1 2">DmW_103</strain>
    </source>
</reference>
<accession>A0A1X4JJA7</accession>
<dbReference type="RefSeq" id="WP_085639625.1">
    <property type="nucleotide sequence ID" value="NZ_NDXJ01000015.1"/>
</dbReference>
<gene>
    <name evidence="1" type="ORF">B9D04_09510</name>
</gene>
<comment type="caution">
    <text evidence="1">The sequence shown here is derived from an EMBL/GenBank/DDBJ whole genome shotgun (WGS) entry which is preliminary data.</text>
</comment>
<protein>
    <submittedName>
        <fullName evidence="1">Uncharacterized protein</fullName>
    </submittedName>
</protein>
<name>A0A1X4JJA7_9LACO</name>
<organism evidence="1 2">
    <name type="scientific">Weissella cibaria</name>
    <dbReference type="NCBI Taxonomy" id="137591"/>
    <lineage>
        <taxon>Bacteria</taxon>
        <taxon>Bacillati</taxon>
        <taxon>Bacillota</taxon>
        <taxon>Bacilli</taxon>
        <taxon>Lactobacillales</taxon>
        <taxon>Lactobacillaceae</taxon>
        <taxon>Weissella</taxon>
    </lineage>
</organism>
<evidence type="ECO:0000313" key="1">
    <source>
        <dbReference type="EMBL" id="OSP88819.1"/>
    </source>
</evidence>
<sequence length="82" mass="9140">MSLSSKLTVIINRPNPTLKDCSGYYLCYEEFKGTQSADEVWFAGVMHGALPGNVVFLQLTPGTAHEVFTKWHKITDADFGMK</sequence>
<dbReference type="Proteomes" id="UP000193588">
    <property type="component" value="Unassembled WGS sequence"/>
</dbReference>
<proteinExistence type="predicted"/>
<dbReference type="EMBL" id="NDXJ01000015">
    <property type="protein sequence ID" value="OSP88819.1"/>
    <property type="molecule type" value="Genomic_DNA"/>
</dbReference>
<dbReference type="AlphaFoldDB" id="A0A1X4JJA7"/>
<evidence type="ECO:0000313" key="2">
    <source>
        <dbReference type="Proteomes" id="UP000193588"/>
    </source>
</evidence>